<keyword evidence="3" id="KW-1185">Reference proteome</keyword>
<reference evidence="2 3" key="1">
    <citation type="journal article" date="2018" name="Front. Plant Sci.">
        <title>Red Clover (Trifolium pratense) and Zigzag Clover (T. medium) - A Picture of Genomic Similarities and Differences.</title>
        <authorList>
            <person name="Dluhosova J."/>
            <person name="Istvanek J."/>
            <person name="Nedelnik J."/>
            <person name="Repkova J."/>
        </authorList>
    </citation>
    <scope>NUCLEOTIDE SEQUENCE [LARGE SCALE GENOMIC DNA]</scope>
    <source>
        <strain evidence="3">cv. 10/8</strain>
        <tissue evidence="2">Leaf</tissue>
    </source>
</reference>
<name>A0A392MTW8_9FABA</name>
<feature type="compositionally biased region" description="Acidic residues" evidence="1">
    <location>
        <begin position="51"/>
        <end position="63"/>
    </location>
</feature>
<sequence length="168" mass="18861">EAKRLARPRRHRRRQAEPEPEVHDDEPLDLEPLQVEMPDEEMQVAQSEAEGAAEDEAEVEDQIPDFHNPFEGQSDPDVFPGGPYDKSVLTEYRDHIVARRDQQFHIPSGEITVTLDDVYCLLHLPIEGTLLDHHNIISKVDGIGLMVNYLVLSPAAADSEVTQQGAHA</sequence>
<feature type="region of interest" description="Disordered" evidence="1">
    <location>
        <begin position="1"/>
        <end position="85"/>
    </location>
</feature>
<organism evidence="2 3">
    <name type="scientific">Trifolium medium</name>
    <dbReference type="NCBI Taxonomy" id="97028"/>
    <lineage>
        <taxon>Eukaryota</taxon>
        <taxon>Viridiplantae</taxon>
        <taxon>Streptophyta</taxon>
        <taxon>Embryophyta</taxon>
        <taxon>Tracheophyta</taxon>
        <taxon>Spermatophyta</taxon>
        <taxon>Magnoliopsida</taxon>
        <taxon>eudicotyledons</taxon>
        <taxon>Gunneridae</taxon>
        <taxon>Pentapetalae</taxon>
        <taxon>rosids</taxon>
        <taxon>fabids</taxon>
        <taxon>Fabales</taxon>
        <taxon>Fabaceae</taxon>
        <taxon>Papilionoideae</taxon>
        <taxon>50 kb inversion clade</taxon>
        <taxon>NPAAA clade</taxon>
        <taxon>Hologalegina</taxon>
        <taxon>IRL clade</taxon>
        <taxon>Trifolieae</taxon>
        <taxon>Trifolium</taxon>
    </lineage>
</organism>
<evidence type="ECO:0000313" key="2">
    <source>
        <dbReference type="EMBL" id="MCH90409.1"/>
    </source>
</evidence>
<gene>
    <name evidence="2" type="ORF">A2U01_0011324</name>
</gene>
<feature type="non-terminal residue" evidence="2">
    <location>
        <position position="1"/>
    </location>
</feature>
<dbReference type="AlphaFoldDB" id="A0A392MTW8"/>
<evidence type="ECO:0000256" key="1">
    <source>
        <dbReference type="SAM" id="MobiDB-lite"/>
    </source>
</evidence>
<proteinExistence type="predicted"/>
<protein>
    <submittedName>
        <fullName evidence="2">Putative IMP dehydrogenase/GMP reductase</fullName>
    </submittedName>
</protein>
<feature type="compositionally biased region" description="Basic residues" evidence="1">
    <location>
        <begin position="1"/>
        <end position="14"/>
    </location>
</feature>
<dbReference type="EMBL" id="LXQA010018238">
    <property type="protein sequence ID" value="MCH90409.1"/>
    <property type="molecule type" value="Genomic_DNA"/>
</dbReference>
<dbReference type="Proteomes" id="UP000265520">
    <property type="component" value="Unassembled WGS sequence"/>
</dbReference>
<evidence type="ECO:0000313" key="3">
    <source>
        <dbReference type="Proteomes" id="UP000265520"/>
    </source>
</evidence>
<comment type="caution">
    <text evidence="2">The sequence shown here is derived from an EMBL/GenBank/DDBJ whole genome shotgun (WGS) entry which is preliminary data.</text>
</comment>
<accession>A0A392MTW8</accession>